<evidence type="ECO:0000313" key="2">
    <source>
        <dbReference type="EMBL" id="GAA2782449.1"/>
    </source>
</evidence>
<dbReference type="RefSeq" id="WP_344678772.1">
    <property type="nucleotide sequence ID" value="NZ_BAAAUX010000007.1"/>
</dbReference>
<proteinExistence type="predicted"/>
<comment type="caution">
    <text evidence="2">The sequence shown here is derived from an EMBL/GenBank/DDBJ whole genome shotgun (WGS) entry which is preliminary data.</text>
</comment>
<accession>A0ABN3VBC6</accession>
<keyword evidence="3" id="KW-1185">Reference proteome</keyword>
<gene>
    <name evidence="2" type="ORF">GCM10010470_15560</name>
</gene>
<protein>
    <submittedName>
        <fullName evidence="2">Uncharacterized protein</fullName>
    </submittedName>
</protein>
<evidence type="ECO:0000256" key="1">
    <source>
        <dbReference type="SAM" id="Coils"/>
    </source>
</evidence>
<evidence type="ECO:0000313" key="3">
    <source>
        <dbReference type="Proteomes" id="UP001500979"/>
    </source>
</evidence>
<reference evidence="2 3" key="1">
    <citation type="journal article" date="2019" name="Int. J. Syst. Evol. Microbiol.">
        <title>The Global Catalogue of Microorganisms (GCM) 10K type strain sequencing project: providing services to taxonomists for standard genome sequencing and annotation.</title>
        <authorList>
            <consortium name="The Broad Institute Genomics Platform"/>
            <consortium name="The Broad Institute Genome Sequencing Center for Infectious Disease"/>
            <person name="Wu L."/>
            <person name="Ma J."/>
        </authorList>
    </citation>
    <scope>NUCLEOTIDE SEQUENCE [LARGE SCALE GENOMIC DNA]</scope>
    <source>
        <strain evidence="2 3">JCM 9383</strain>
    </source>
</reference>
<organism evidence="2 3">
    <name type="scientific">Saccharopolyspora taberi</name>
    <dbReference type="NCBI Taxonomy" id="60895"/>
    <lineage>
        <taxon>Bacteria</taxon>
        <taxon>Bacillati</taxon>
        <taxon>Actinomycetota</taxon>
        <taxon>Actinomycetes</taxon>
        <taxon>Pseudonocardiales</taxon>
        <taxon>Pseudonocardiaceae</taxon>
        <taxon>Saccharopolyspora</taxon>
    </lineage>
</organism>
<name>A0ABN3VBC6_9PSEU</name>
<sequence length="611" mass="68676">MLGYRSVFEVEQGNRDIPALTCEQLRSWLVHKKYDADALQLGASARLADDVDGIMLERMGLDGSYAMRVRIVENQPQGAWTSQLTVLVPGKDDPAVVWLDVTNPEVLSDDDDEPRQRRQWTATPRLVRDLLAVLPARDSSARLETGPRRVFGDEALELVDVVGDPKRRGPVYLAGSADLLPQYDWLKHVGKLLNQTVGIGSGYVLDPEATEIFSRAVGRSHAVVPGTMRTFLPGVEFGDAADALRHRVLSTSRIVKDDTQRLARLLGWRARDLAIESRLPKTITRLDQHFEKQLDQILVGDDAEPVAVRGAATSQGVVDTGLPGIRADRVAVDLRDAELLRVLHDELDGELSVERLRELIGFAEARQREQTNRAALSQRFEELQKRNAELQRSLDEISEQLDDETLELAEARADLKKETATTGHLRRLLADAQRWDDAWSQPVESELDGLPESFLDVLARFDELSYVEFTGDKEKTFELEERDRMGVWAGKTWEALLALEDYARASAEGRCDRDVDGYLRNLPDRCHGYSPKNHARDESEDVRRNAKLRGARELPVPPEFDVSRRAYMGAHFKIAKFGMISPRMHYLDATAATGKVYVGYIGAHLRTKMTN</sequence>
<dbReference type="Proteomes" id="UP001500979">
    <property type="component" value="Unassembled WGS sequence"/>
</dbReference>
<feature type="coiled-coil region" evidence="1">
    <location>
        <begin position="366"/>
        <end position="421"/>
    </location>
</feature>
<keyword evidence="1" id="KW-0175">Coiled coil</keyword>
<dbReference type="EMBL" id="BAAAUX010000007">
    <property type="protein sequence ID" value="GAA2782449.1"/>
    <property type="molecule type" value="Genomic_DNA"/>
</dbReference>